<reference evidence="9" key="1">
    <citation type="journal article" date="2012" name="G3 (Bethesda)">
        <title>Pichia sorbitophila, an interspecies yeast hybrid reveals early steps of genome resolution following polyploidization.</title>
        <authorList>
            <person name="Leh Louis V."/>
            <person name="Despons L."/>
            <person name="Friedrich A."/>
            <person name="Martin T."/>
            <person name="Durrens P."/>
            <person name="Casaregola S."/>
            <person name="Neuveglise C."/>
            <person name="Fairhead C."/>
            <person name="Marck C."/>
            <person name="Cruz J.A."/>
            <person name="Straub M.L."/>
            <person name="Kugler V."/>
            <person name="Sacerdot C."/>
            <person name="Uzunov Z."/>
            <person name="Thierry A."/>
            <person name="Weiss S."/>
            <person name="Bleykasten C."/>
            <person name="De Montigny J."/>
            <person name="Jacques N."/>
            <person name="Jung P."/>
            <person name="Lemaire M."/>
            <person name="Mallet S."/>
            <person name="Morel G."/>
            <person name="Richard G.F."/>
            <person name="Sarkar A."/>
            <person name="Savel G."/>
            <person name="Schacherer J."/>
            <person name="Seret M.L."/>
            <person name="Talla E."/>
            <person name="Samson G."/>
            <person name="Jubin C."/>
            <person name="Poulain J."/>
            <person name="Vacherie B."/>
            <person name="Barbe V."/>
            <person name="Pelletier E."/>
            <person name="Sherman D.J."/>
            <person name="Westhof E."/>
            <person name="Weissenbach J."/>
            <person name="Baret P.V."/>
            <person name="Wincker P."/>
            <person name="Gaillardin C."/>
            <person name="Dujon B."/>
            <person name="Souciet J.L."/>
        </authorList>
    </citation>
    <scope>NUCLEOTIDE SEQUENCE [LARGE SCALE GENOMIC DNA]</scope>
    <source>
        <strain evidence="9">CBS 270.75 / DBVPG 7215 / KCTC 17166 / NRRL Y-17582</strain>
    </source>
</reference>
<dbReference type="InParanoid" id="G8JNT9"/>
<dbReference type="GeneID" id="11468421"/>
<evidence type="ECO:0000256" key="2">
    <source>
        <dbReference type="ARBA" id="ARBA00010644"/>
    </source>
</evidence>
<dbReference type="PANTHER" id="PTHR10755:SF0">
    <property type="entry name" value="OXYGEN-DEPENDENT COPROPORPHYRINOGEN-III OXIDASE, MITOCHONDRIAL"/>
    <property type="match status" value="1"/>
</dbReference>
<dbReference type="PRINTS" id="PR00073">
    <property type="entry name" value="COPRGNOXDASE"/>
</dbReference>
<dbReference type="SUPFAM" id="SSF102886">
    <property type="entry name" value="Coproporphyrinogen III oxidase"/>
    <property type="match status" value="1"/>
</dbReference>
<evidence type="ECO:0000313" key="8">
    <source>
        <dbReference type="EMBL" id="AET38364.1"/>
    </source>
</evidence>
<name>G8JNT9_ERECY</name>
<dbReference type="EC" id="1.3.3.3" evidence="4"/>
<organism evidence="8 9">
    <name type="scientific">Eremothecium cymbalariae (strain CBS 270.75 / DBVPG 7215 / KCTC 17166 / NRRL Y-17582)</name>
    <name type="common">Yeast</name>
    <dbReference type="NCBI Taxonomy" id="931890"/>
    <lineage>
        <taxon>Eukaryota</taxon>
        <taxon>Fungi</taxon>
        <taxon>Dikarya</taxon>
        <taxon>Ascomycota</taxon>
        <taxon>Saccharomycotina</taxon>
        <taxon>Saccharomycetes</taxon>
        <taxon>Saccharomycetales</taxon>
        <taxon>Saccharomycetaceae</taxon>
        <taxon>Eremothecium</taxon>
    </lineage>
</organism>
<dbReference type="FunFam" id="3.40.1500.10:FF:000006">
    <property type="entry name" value="Coproporphyrinogen III oxidase"/>
    <property type="match status" value="1"/>
</dbReference>
<dbReference type="Gene3D" id="3.40.1500.10">
    <property type="entry name" value="Coproporphyrinogen III oxidase, aerobic"/>
    <property type="match status" value="1"/>
</dbReference>
<dbReference type="NCBIfam" id="NF003727">
    <property type="entry name" value="PRK05330.1"/>
    <property type="match status" value="1"/>
</dbReference>
<proteinExistence type="inferred from homology"/>
<dbReference type="AlphaFoldDB" id="G8JNT9"/>
<dbReference type="GO" id="GO:0004109">
    <property type="term" value="F:coproporphyrinogen oxidase activity"/>
    <property type="evidence" value="ECO:0007669"/>
    <property type="project" value="UniProtKB-EC"/>
</dbReference>
<dbReference type="UniPathway" id="UPA00251">
    <property type="reaction ID" value="UER00322"/>
</dbReference>
<evidence type="ECO:0000256" key="6">
    <source>
        <dbReference type="ARBA" id="ARBA00023244"/>
    </source>
</evidence>
<dbReference type="KEGG" id="erc:Ecym_2653"/>
<evidence type="ECO:0000256" key="4">
    <source>
        <dbReference type="ARBA" id="ARBA00012869"/>
    </source>
</evidence>
<dbReference type="InterPro" id="IPR018375">
    <property type="entry name" value="Coprogen_oxidase_CS"/>
</dbReference>
<evidence type="ECO:0000256" key="5">
    <source>
        <dbReference type="ARBA" id="ARBA00023002"/>
    </source>
</evidence>
<dbReference type="EMBL" id="CP002498">
    <property type="protein sequence ID" value="AET38364.1"/>
    <property type="molecule type" value="Genomic_DNA"/>
</dbReference>
<accession>G8JNT9</accession>
<evidence type="ECO:0000256" key="1">
    <source>
        <dbReference type="ARBA" id="ARBA00005168"/>
    </source>
</evidence>
<dbReference type="STRING" id="931890.G8JNT9"/>
<keyword evidence="9" id="KW-1185">Reference proteome</keyword>
<dbReference type="Proteomes" id="UP000006790">
    <property type="component" value="Chromosome 2"/>
</dbReference>
<protein>
    <recommendedName>
        <fullName evidence="4">coproporphyrinogen oxidase</fullName>
        <ecNumber evidence="4">1.3.3.3</ecNumber>
    </recommendedName>
</protein>
<dbReference type="RefSeq" id="XP_003645181.1">
    <property type="nucleotide sequence ID" value="XM_003645133.1"/>
</dbReference>
<evidence type="ECO:0000256" key="3">
    <source>
        <dbReference type="ARBA" id="ARBA00011738"/>
    </source>
</evidence>
<comment type="subunit">
    <text evidence="3">Homodimer.</text>
</comment>
<dbReference type="Pfam" id="PF01218">
    <property type="entry name" value="Coprogen_oxidas"/>
    <property type="match status" value="1"/>
</dbReference>
<keyword evidence="5" id="KW-0560">Oxidoreductase</keyword>
<gene>
    <name evidence="8" type="ordered locus">Ecym_2653</name>
</gene>
<dbReference type="GO" id="GO:0005737">
    <property type="term" value="C:cytoplasm"/>
    <property type="evidence" value="ECO:0007669"/>
    <property type="project" value="TreeGrafter"/>
</dbReference>
<comment type="similarity">
    <text evidence="2">Belongs to the aerobic coproporphyrinogen-III oxidase family.</text>
</comment>
<dbReference type="GO" id="GO:0006782">
    <property type="term" value="P:protoporphyrinogen IX biosynthetic process"/>
    <property type="evidence" value="ECO:0007669"/>
    <property type="project" value="UniProtKB-UniPathway"/>
</dbReference>
<dbReference type="FunCoup" id="G8JNT9">
    <property type="interactions" value="561"/>
</dbReference>
<dbReference type="InterPro" id="IPR001260">
    <property type="entry name" value="Coprogen_oxidase_aer"/>
</dbReference>
<dbReference type="PANTHER" id="PTHR10755">
    <property type="entry name" value="COPROPORPHYRINOGEN III OXIDASE, MITOCHONDRIAL"/>
    <property type="match status" value="1"/>
</dbReference>
<feature type="compositionally biased region" description="Polar residues" evidence="7">
    <location>
        <begin position="11"/>
        <end position="20"/>
    </location>
</feature>
<dbReference type="PROSITE" id="PS01021">
    <property type="entry name" value="COPROGEN_OXIDASE"/>
    <property type="match status" value="1"/>
</dbReference>
<evidence type="ECO:0000256" key="7">
    <source>
        <dbReference type="SAM" id="MobiDB-lite"/>
    </source>
</evidence>
<comment type="pathway">
    <text evidence="1">Porphyrin-containing compound metabolism; protoporphyrin-IX biosynthesis; protoporphyrinogen-IX from coproporphyrinogen-III (O2 route): step 1/1.</text>
</comment>
<dbReference type="InterPro" id="IPR036406">
    <property type="entry name" value="Coprogen_oxidase_aer_sf"/>
</dbReference>
<keyword evidence="6" id="KW-0627">Porphyrin biosynthesis</keyword>
<dbReference type="PIRSF" id="PIRSF000166">
    <property type="entry name" value="Coproporphyri_ox"/>
    <property type="match status" value="1"/>
</dbReference>
<dbReference type="HOGENOM" id="CLU_026169_0_0_1"/>
<dbReference type="eggNOG" id="KOG1518">
    <property type="taxonomic scope" value="Eukaryota"/>
</dbReference>
<dbReference type="OMA" id="VHANWRY"/>
<dbReference type="OrthoDB" id="15318at2759"/>
<evidence type="ECO:0000313" key="9">
    <source>
        <dbReference type="Proteomes" id="UP000006790"/>
    </source>
</evidence>
<sequence>MKMTGKEMMPETSSSGNASVPSIRDRMEELIRRKQREITAELEKIDTVKFRADSWKRGEDGGGGTSCVLQNGTTFEKAGVNISVVYGALSPAAITAMRVEHKKLQISTKGDNGEEPTGVNFFACGLSMVVHPHNPHAPTVHLNYRYFETWNADGTPQTWWFGGGSDLTPSYLYEEDAKLFHSTHKAALDKHDVAFYPKFKKWCDEYFYIKHREEARGIGGIFFDDLDDRDPEDLLGLCEDCLDACMPAYIPIINRRKDMEFTDEEREWQQIRRGRYVEFNLVLDRGTQFGLRTPGSRIESILMSLPVTAKWLYDHHPEPGSREAELLEVVKNPRDWL</sequence>
<feature type="region of interest" description="Disordered" evidence="7">
    <location>
        <begin position="1"/>
        <end position="23"/>
    </location>
</feature>